<name>A0A433HHC7_9BACI</name>
<dbReference type="SMART" id="SM00257">
    <property type="entry name" value="LysM"/>
    <property type="match status" value="1"/>
</dbReference>
<dbReference type="PROSITE" id="PS50943">
    <property type="entry name" value="HTH_CROC1"/>
    <property type="match status" value="1"/>
</dbReference>
<dbReference type="NCBIfam" id="TIGR02899">
    <property type="entry name" value="spore_safA"/>
    <property type="match status" value="1"/>
</dbReference>
<organism evidence="4 5">
    <name type="scientific">Peribacillus cavernae</name>
    <dbReference type="NCBI Taxonomy" id="1674310"/>
    <lineage>
        <taxon>Bacteria</taxon>
        <taxon>Bacillati</taxon>
        <taxon>Bacillota</taxon>
        <taxon>Bacilli</taxon>
        <taxon>Bacillales</taxon>
        <taxon>Bacillaceae</taxon>
        <taxon>Peribacillus</taxon>
    </lineage>
</organism>
<sequence length="575" mass="64448">MGIGGIYSVKIHIVQKGDTLWKLSKKYGVSFEELKQANSQLSNPDMIMPGMKLKIPGSSGNVKKEMPIPGAQPNYVKEAPIQQPVQYAQPMQQQPVQYAQPMKEQPYVPQQPFVKEQIKMKEKPIVKEKPIIKEIIKEKPVPQPVSPEIDMEIDINNYYTVNMANMSVQKPPAPPVMPKPVIMEEESQEMVQPAEYVQPAAPDCIPATPIMPGTGFCLPHQPWTSPQVMGTGMEPYGADCESADMHYMHHQAGVPSEMMQSSYGAGTYPAPGAHHAHHHQYESSSFEPGNQSPSSVMPSYGSHHGGPMHNPGQQGVMGQSYPVPKQSYEPSTESSSFFMNQPGQSPYQHQKGPLQGGFGSSDESSSESHHMYHQPYAAPQYQHQQPQYQQHQPYPYHPQQAPLQAVAMAKSKGCGCVGPGEPSSGSHHMHYQRYEEQIAPQQQQMSPQYQQPYPTQLQQQMQPGMEQMQPGMHQMQPEIGQMQPGMGQMQPGMHQMQPGMQQMQHPQQFGPNFHQHGQEQYDQQQQGGYSQPFMPPRYPIPHNPNGPVGQVFFDDQQQPQQPFHMPEFADESGEF</sequence>
<feature type="region of interest" description="Disordered" evidence="1">
    <location>
        <begin position="263"/>
        <end position="371"/>
    </location>
</feature>
<feature type="compositionally biased region" description="Low complexity" evidence="1">
    <location>
        <begin position="511"/>
        <end position="531"/>
    </location>
</feature>
<dbReference type="AlphaFoldDB" id="A0A433HHC7"/>
<accession>A0A433HHC7</accession>
<evidence type="ECO:0000259" key="2">
    <source>
        <dbReference type="PROSITE" id="PS50943"/>
    </source>
</evidence>
<keyword evidence="5" id="KW-1185">Reference proteome</keyword>
<dbReference type="InterPro" id="IPR018392">
    <property type="entry name" value="LysM"/>
</dbReference>
<feature type="compositionally biased region" description="Pro residues" evidence="1">
    <location>
        <begin position="533"/>
        <end position="544"/>
    </location>
</feature>
<feature type="domain" description="LysM" evidence="3">
    <location>
        <begin position="10"/>
        <end position="55"/>
    </location>
</feature>
<dbReference type="InterPro" id="IPR036779">
    <property type="entry name" value="LysM_dom_sf"/>
</dbReference>
<dbReference type="InterPro" id="IPR014248">
    <property type="entry name" value="Spore_coat_assembly_SafA"/>
</dbReference>
<dbReference type="PROSITE" id="PS51782">
    <property type="entry name" value="LYSM"/>
    <property type="match status" value="1"/>
</dbReference>
<evidence type="ECO:0000259" key="3">
    <source>
        <dbReference type="PROSITE" id="PS51782"/>
    </source>
</evidence>
<proteinExistence type="predicted"/>
<dbReference type="CDD" id="cd00118">
    <property type="entry name" value="LysM"/>
    <property type="match status" value="1"/>
</dbReference>
<evidence type="ECO:0000313" key="4">
    <source>
        <dbReference type="EMBL" id="RUQ27771.1"/>
    </source>
</evidence>
<protein>
    <submittedName>
        <fullName evidence="4">SafA/ExsA family spore coat assembly protein</fullName>
    </submittedName>
</protein>
<dbReference type="Proteomes" id="UP000267430">
    <property type="component" value="Unassembled WGS sequence"/>
</dbReference>
<feature type="compositionally biased region" description="Polar residues" evidence="1">
    <location>
        <begin position="282"/>
        <end position="297"/>
    </location>
</feature>
<dbReference type="InterPro" id="IPR001387">
    <property type="entry name" value="Cro/C1-type_HTH"/>
</dbReference>
<evidence type="ECO:0000256" key="1">
    <source>
        <dbReference type="SAM" id="MobiDB-lite"/>
    </source>
</evidence>
<evidence type="ECO:0000313" key="5">
    <source>
        <dbReference type="Proteomes" id="UP000267430"/>
    </source>
</evidence>
<dbReference type="OrthoDB" id="2033517at2"/>
<feature type="compositionally biased region" description="Low complexity" evidence="1">
    <location>
        <begin position="547"/>
        <end position="563"/>
    </location>
</feature>
<dbReference type="EMBL" id="RYZZ01000020">
    <property type="protein sequence ID" value="RUQ27771.1"/>
    <property type="molecule type" value="Genomic_DNA"/>
</dbReference>
<comment type="caution">
    <text evidence="4">The sequence shown here is derived from an EMBL/GenBank/DDBJ whole genome shotgun (WGS) entry which is preliminary data.</text>
</comment>
<dbReference type="SUPFAM" id="SSF54106">
    <property type="entry name" value="LysM domain"/>
    <property type="match status" value="1"/>
</dbReference>
<feature type="domain" description="HTH cro/C1-type" evidence="2">
    <location>
        <begin position="18"/>
        <end position="34"/>
    </location>
</feature>
<reference evidence="4 5" key="1">
    <citation type="submission" date="2018-12" db="EMBL/GenBank/DDBJ databases">
        <title>Bacillus chawlae sp. nov., Bacillus glennii sp. nov., and Bacillus saganii sp. nov. Isolated from the Vehicle Assembly Building at Kennedy Space Center where the Viking Spacecraft were Assembled.</title>
        <authorList>
            <person name="Seuylemezian A."/>
            <person name="Vaishampayan P."/>
        </authorList>
    </citation>
    <scope>NUCLEOTIDE SEQUENCE [LARGE SCALE GENOMIC DNA]</scope>
    <source>
        <strain evidence="4 5">L5</strain>
    </source>
</reference>
<feature type="region of interest" description="Disordered" evidence="1">
    <location>
        <begin position="511"/>
        <end position="575"/>
    </location>
</feature>
<dbReference type="Pfam" id="PF01476">
    <property type="entry name" value="LysM"/>
    <property type="match status" value="1"/>
</dbReference>
<feature type="compositionally biased region" description="Polar residues" evidence="1">
    <location>
        <begin position="328"/>
        <end position="348"/>
    </location>
</feature>
<dbReference type="Gene3D" id="3.10.350.10">
    <property type="entry name" value="LysM domain"/>
    <property type="match status" value="1"/>
</dbReference>
<gene>
    <name evidence="4" type="primary">safA</name>
    <name evidence="4" type="ORF">ELQ35_14635</name>
</gene>
<feature type="compositionally biased region" description="Low complexity" evidence="1">
    <location>
        <begin position="263"/>
        <end position="273"/>
    </location>
</feature>